<dbReference type="InterPro" id="IPR004358">
    <property type="entry name" value="Sig_transdc_His_kin-like_C"/>
</dbReference>
<dbReference type="PANTHER" id="PTHR43065:SF10">
    <property type="entry name" value="PEROXIDE STRESS-ACTIVATED HISTIDINE KINASE MAK3"/>
    <property type="match status" value="1"/>
</dbReference>
<dbReference type="InterPro" id="IPR036097">
    <property type="entry name" value="HisK_dim/P_sf"/>
</dbReference>
<dbReference type="InterPro" id="IPR005467">
    <property type="entry name" value="His_kinase_dom"/>
</dbReference>
<dbReference type="PANTHER" id="PTHR43065">
    <property type="entry name" value="SENSOR HISTIDINE KINASE"/>
    <property type="match status" value="1"/>
</dbReference>
<keyword evidence="5" id="KW-0547">Nucleotide-binding</keyword>
<dbReference type="SUPFAM" id="SSF55874">
    <property type="entry name" value="ATPase domain of HSP90 chaperone/DNA topoisomerase II/histidine kinase"/>
    <property type="match status" value="1"/>
</dbReference>
<dbReference type="Pfam" id="PF00512">
    <property type="entry name" value="HisKA"/>
    <property type="match status" value="1"/>
</dbReference>
<dbReference type="PRINTS" id="PR00344">
    <property type="entry name" value="BCTRLSENSOR"/>
</dbReference>
<dbReference type="SMART" id="SM00388">
    <property type="entry name" value="HisKA"/>
    <property type="match status" value="1"/>
</dbReference>
<dbReference type="InterPro" id="IPR003661">
    <property type="entry name" value="HisK_dim/P_dom"/>
</dbReference>
<protein>
    <recommendedName>
        <fullName evidence="2">histidine kinase</fullName>
        <ecNumber evidence="2">2.7.13.3</ecNumber>
    </recommendedName>
</protein>
<dbReference type="InterPro" id="IPR036890">
    <property type="entry name" value="HATPase_C_sf"/>
</dbReference>
<evidence type="ECO:0000256" key="2">
    <source>
        <dbReference type="ARBA" id="ARBA00012438"/>
    </source>
</evidence>
<evidence type="ECO:0000256" key="3">
    <source>
        <dbReference type="ARBA" id="ARBA00022553"/>
    </source>
</evidence>
<dbReference type="SMART" id="SM00387">
    <property type="entry name" value="HATPase_c"/>
    <property type="match status" value="1"/>
</dbReference>
<name>A0ABU1KBK5_XANFL</name>
<evidence type="ECO:0000256" key="1">
    <source>
        <dbReference type="ARBA" id="ARBA00000085"/>
    </source>
</evidence>
<comment type="catalytic activity">
    <reaction evidence="1">
        <text>ATP + protein L-histidine = ADP + protein N-phospho-L-histidine.</text>
        <dbReference type="EC" id="2.7.13.3"/>
    </reaction>
</comment>
<accession>A0ABU1KBK5</accession>
<dbReference type="RefSeq" id="WP_281807026.1">
    <property type="nucleotide sequence ID" value="NZ_BSDO01000002.1"/>
</dbReference>
<keyword evidence="6 10" id="KW-0418">Kinase</keyword>
<dbReference type="CDD" id="cd00082">
    <property type="entry name" value="HisKA"/>
    <property type="match status" value="1"/>
</dbReference>
<evidence type="ECO:0000256" key="5">
    <source>
        <dbReference type="ARBA" id="ARBA00022741"/>
    </source>
</evidence>
<keyword evidence="7" id="KW-0067">ATP-binding</keyword>
<evidence type="ECO:0000256" key="6">
    <source>
        <dbReference type="ARBA" id="ARBA00022777"/>
    </source>
</evidence>
<evidence type="ECO:0000313" key="11">
    <source>
        <dbReference type="Proteomes" id="UP001245370"/>
    </source>
</evidence>
<comment type="caution">
    <text evidence="10">The sequence shown here is derived from an EMBL/GenBank/DDBJ whole genome shotgun (WGS) entry which is preliminary data.</text>
</comment>
<dbReference type="Gene3D" id="1.10.287.130">
    <property type="match status" value="1"/>
</dbReference>
<sequence length="525" mass="57371">MIRRTFAFRSVAALLLVWVGLVAVFAMLMIRNNLSRADAEVEAEGVALHRLLSQRVAQHDAHLTSLAALVQASDPPPAETVRQVATGIMRYYRRILSIRVLEMTPDQVIETLVAVPGEMEGTVMPRFAQLVFGQRAGEARYYVEADRPEHYFLGKRAGSDRRLAIILEIDPNGLLTPEERLSSDRISLSLGPFALTGSPPAVEPGAFATLSFFRPADSTTQPVNLGIERPVSFYKAVAPVPVAAFALFSLLALFAGRYTLIQRHEARHSQQLAALAEERSRLLERETQLAHAARVNSLGELASGIAHELTQPLTALLSQSQAALRLSGPDGDPARLSEALDANVREARRAGEILRRMRDYIARRASERTPIDITDVVDDAATLARADLSRRGITLELDLERPMPRANADPVELEQVLHNLIRNAADSLEEREGPDKRILIRTFDAGETVAIRVSDTGKGISADVLPRLFEPFFTTKNEGMGLGLSLCATLVERAGGTIEAEARPGQGASFLISLPALAERRLAAQ</sequence>
<gene>
    <name evidence="10" type="ORF">GGQ86_000655</name>
</gene>
<dbReference type="Pfam" id="PF02518">
    <property type="entry name" value="HATPase_c"/>
    <property type="match status" value="1"/>
</dbReference>
<keyword evidence="3" id="KW-0597">Phosphoprotein</keyword>
<dbReference type="PROSITE" id="PS50109">
    <property type="entry name" value="HIS_KIN"/>
    <property type="match status" value="1"/>
</dbReference>
<evidence type="ECO:0000313" key="10">
    <source>
        <dbReference type="EMBL" id="MDR6332208.1"/>
    </source>
</evidence>
<dbReference type="Proteomes" id="UP001245370">
    <property type="component" value="Unassembled WGS sequence"/>
</dbReference>
<dbReference type="EC" id="2.7.13.3" evidence="2"/>
<reference evidence="10 11" key="1">
    <citation type="submission" date="2023-07" db="EMBL/GenBank/DDBJ databases">
        <title>Genomic Encyclopedia of Type Strains, Phase IV (KMG-IV): sequencing the most valuable type-strain genomes for metagenomic binning, comparative biology and taxonomic classification.</title>
        <authorList>
            <person name="Goeker M."/>
        </authorList>
    </citation>
    <scope>NUCLEOTIDE SEQUENCE [LARGE SCALE GENOMIC DNA]</scope>
    <source>
        <strain evidence="10 11">DSM 338</strain>
    </source>
</reference>
<dbReference type="SUPFAM" id="SSF47384">
    <property type="entry name" value="Homodimeric domain of signal transducing histidine kinase"/>
    <property type="match status" value="1"/>
</dbReference>
<dbReference type="Gene3D" id="3.30.565.10">
    <property type="entry name" value="Histidine kinase-like ATPase, C-terminal domain"/>
    <property type="match status" value="1"/>
</dbReference>
<organism evidence="10 11">
    <name type="scientific">Xanthobacter flavus</name>
    <dbReference type="NCBI Taxonomy" id="281"/>
    <lineage>
        <taxon>Bacteria</taxon>
        <taxon>Pseudomonadati</taxon>
        <taxon>Pseudomonadota</taxon>
        <taxon>Alphaproteobacteria</taxon>
        <taxon>Hyphomicrobiales</taxon>
        <taxon>Xanthobacteraceae</taxon>
        <taxon>Xanthobacter</taxon>
    </lineage>
</organism>
<dbReference type="GO" id="GO:0016301">
    <property type="term" value="F:kinase activity"/>
    <property type="evidence" value="ECO:0007669"/>
    <property type="project" value="UniProtKB-KW"/>
</dbReference>
<dbReference type="EMBL" id="JAVDPY010000001">
    <property type="protein sequence ID" value="MDR6332208.1"/>
    <property type="molecule type" value="Genomic_DNA"/>
</dbReference>
<feature type="domain" description="Histidine kinase" evidence="9">
    <location>
        <begin position="304"/>
        <end position="518"/>
    </location>
</feature>
<evidence type="ECO:0000256" key="8">
    <source>
        <dbReference type="ARBA" id="ARBA00023012"/>
    </source>
</evidence>
<keyword evidence="11" id="KW-1185">Reference proteome</keyword>
<proteinExistence type="predicted"/>
<keyword evidence="8" id="KW-0902">Two-component regulatory system</keyword>
<keyword evidence="4" id="KW-0808">Transferase</keyword>
<evidence type="ECO:0000259" key="9">
    <source>
        <dbReference type="PROSITE" id="PS50109"/>
    </source>
</evidence>
<evidence type="ECO:0000256" key="4">
    <source>
        <dbReference type="ARBA" id="ARBA00022679"/>
    </source>
</evidence>
<evidence type="ECO:0000256" key="7">
    <source>
        <dbReference type="ARBA" id="ARBA00022840"/>
    </source>
</evidence>
<dbReference type="GeneID" id="95762505"/>
<dbReference type="InterPro" id="IPR003594">
    <property type="entry name" value="HATPase_dom"/>
</dbReference>